<keyword evidence="2" id="KW-0805">Transcription regulation</keyword>
<dbReference type="RefSeq" id="WP_237360587.1">
    <property type="nucleotide sequence ID" value="NZ_CAKLDM010000001.1"/>
</dbReference>
<dbReference type="SUPFAM" id="SSF53850">
    <property type="entry name" value="Periplasmic binding protein-like II"/>
    <property type="match status" value="1"/>
</dbReference>
<comment type="similarity">
    <text evidence="1">Belongs to the LysR transcriptional regulatory family.</text>
</comment>
<protein>
    <submittedName>
        <fullName evidence="6">HTH-type transcriptional regulator HdfR</fullName>
    </submittedName>
</protein>
<evidence type="ECO:0000256" key="3">
    <source>
        <dbReference type="ARBA" id="ARBA00023125"/>
    </source>
</evidence>
<reference evidence="6" key="1">
    <citation type="submission" date="2021-11" db="EMBL/GenBank/DDBJ databases">
        <authorList>
            <person name="Rodrigo-Torres L."/>
            <person name="Arahal R. D."/>
            <person name="Lucena T."/>
        </authorList>
    </citation>
    <scope>NUCLEOTIDE SEQUENCE</scope>
    <source>
        <strain evidence="6">CECT 7928</strain>
    </source>
</reference>
<evidence type="ECO:0000256" key="1">
    <source>
        <dbReference type="ARBA" id="ARBA00009437"/>
    </source>
</evidence>
<dbReference type="PANTHER" id="PTHR30126">
    <property type="entry name" value="HTH-TYPE TRANSCRIPTIONAL REGULATOR"/>
    <property type="match status" value="1"/>
</dbReference>
<dbReference type="InterPro" id="IPR036390">
    <property type="entry name" value="WH_DNA-bd_sf"/>
</dbReference>
<comment type="caution">
    <text evidence="6">The sequence shown here is derived from an EMBL/GenBank/DDBJ whole genome shotgun (WGS) entry which is preliminary data.</text>
</comment>
<evidence type="ECO:0000259" key="5">
    <source>
        <dbReference type="PROSITE" id="PS50931"/>
    </source>
</evidence>
<evidence type="ECO:0000313" key="6">
    <source>
        <dbReference type="EMBL" id="CAH0537689.1"/>
    </source>
</evidence>
<keyword evidence="3" id="KW-0238">DNA-binding</keyword>
<evidence type="ECO:0000256" key="2">
    <source>
        <dbReference type="ARBA" id="ARBA00023015"/>
    </source>
</evidence>
<proteinExistence type="inferred from homology"/>
<dbReference type="Pfam" id="PF03466">
    <property type="entry name" value="LysR_substrate"/>
    <property type="match status" value="1"/>
</dbReference>
<dbReference type="InterPro" id="IPR005119">
    <property type="entry name" value="LysR_subst-bd"/>
</dbReference>
<dbReference type="SUPFAM" id="SSF46785">
    <property type="entry name" value="Winged helix' DNA-binding domain"/>
    <property type="match status" value="1"/>
</dbReference>
<evidence type="ECO:0000256" key="4">
    <source>
        <dbReference type="ARBA" id="ARBA00023163"/>
    </source>
</evidence>
<dbReference type="CDD" id="cd05466">
    <property type="entry name" value="PBP2_LTTR_substrate"/>
    <property type="match status" value="1"/>
</dbReference>
<dbReference type="Gene3D" id="1.10.10.10">
    <property type="entry name" value="Winged helix-like DNA-binding domain superfamily/Winged helix DNA-binding domain"/>
    <property type="match status" value="1"/>
</dbReference>
<dbReference type="Pfam" id="PF00126">
    <property type="entry name" value="HTH_1"/>
    <property type="match status" value="1"/>
</dbReference>
<dbReference type="InterPro" id="IPR036388">
    <property type="entry name" value="WH-like_DNA-bd_sf"/>
</dbReference>
<organism evidence="6 7">
    <name type="scientific">Vibrio marisflavi CECT 7928</name>
    <dbReference type="NCBI Taxonomy" id="634439"/>
    <lineage>
        <taxon>Bacteria</taxon>
        <taxon>Pseudomonadati</taxon>
        <taxon>Pseudomonadota</taxon>
        <taxon>Gammaproteobacteria</taxon>
        <taxon>Vibrionales</taxon>
        <taxon>Vibrionaceae</taxon>
        <taxon>Vibrio</taxon>
    </lineage>
</organism>
<keyword evidence="7" id="KW-1185">Reference proteome</keyword>
<dbReference type="PRINTS" id="PR00039">
    <property type="entry name" value="HTHLYSR"/>
</dbReference>
<dbReference type="Proteomes" id="UP000838748">
    <property type="component" value="Unassembled WGS sequence"/>
</dbReference>
<gene>
    <name evidence="6" type="primary">hdfR_3</name>
    <name evidence="6" type="ORF">VMF7928_01241</name>
</gene>
<name>A0ABN8E0Q9_9VIBR</name>
<accession>A0ABN8E0Q9</accession>
<dbReference type="PROSITE" id="PS50931">
    <property type="entry name" value="HTH_LYSR"/>
    <property type="match status" value="1"/>
</dbReference>
<dbReference type="EMBL" id="CAKLDM010000001">
    <property type="protein sequence ID" value="CAH0537689.1"/>
    <property type="molecule type" value="Genomic_DNA"/>
</dbReference>
<sequence length="311" mass="35811">MTFDDKYNANKIRIGHLRSFLYSYQLSSFSKAAIKLQITQSAITKNIKALESQLDTKLFNRDTRNFKPTKAGEILYPTIESLCVQATKLEQSLETIHSGNCGEVTIGFDRVFSPYASQFITKLFSQRFPKSKLFIVDEHVKELHNKLLKGKLDFYIYNHTAYNYIDSTEHLIVKPLLSMDAVAVVSPNAEFLKDSNDITTYKWVFPTINKYFSEHNFWNSYQEIKDKGNMMYEIDNNHTRINLALDGVAATVLPLFTVKEQLEQGTLIKIPMSLDPVQLSVFYLSTNPLESKSKAIMDYFVQCFENEASFF</sequence>
<keyword evidence="4" id="KW-0804">Transcription</keyword>
<dbReference type="InterPro" id="IPR000847">
    <property type="entry name" value="LysR_HTH_N"/>
</dbReference>
<feature type="domain" description="HTH lysR-type" evidence="5">
    <location>
        <begin position="12"/>
        <end position="69"/>
    </location>
</feature>
<dbReference type="PANTHER" id="PTHR30126:SF40">
    <property type="entry name" value="HTH-TYPE TRANSCRIPTIONAL REGULATOR GLTR"/>
    <property type="match status" value="1"/>
</dbReference>
<dbReference type="Gene3D" id="3.40.190.10">
    <property type="entry name" value="Periplasmic binding protein-like II"/>
    <property type="match status" value="2"/>
</dbReference>
<evidence type="ECO:0000313" key="7">
    <source>
        <dbReference type="Proteomes" id="UP000838748"/>
    </source>
</evidence>